<gene>
    <name evidence="4" type="ORF">A7P95_02375</name>
</gene>
<dbReference type="RefSeq" id="WP_067590583.1">
    <property type="nucleotide sequence ID" value="NZ_LXSL01000012.1"/>
</dbReference>
<sequence length="145" mass="16384">MIRAATLQDLDALTELFAAYLVFYQVESQPEKARAFLRQRLENGDSRLYLCEESGQAVGFMQLYPLFDSLALKPLWMLNDLFVRPECRNHGCGAKLIAEAKRLAQDTGAAGVILDTAKTNAPGNAFYPKTGFHRIEDFNFYRLDV</sequence>
<feature type="domain" description="N-acetyltransferase" evidence="3">
    <location>
        <begin position="1"/>
        <end position="145"/>
    </location>
</feature>
<dbReference type="EMBL" id="LXSL01000012">
    <property type="protein sequence ID" value="OAM30866.1"/>
    <property type="molecule type" value="Genomic_DNA"/>
</dbReference>
<evidence type="ECO:0000256" key="1">
    <source>
        <dbReference type="ARBA" id="ARBA00022679"/>
    </source>
</evidence>
<dbReference type="CDD" id="cd04301">
    <property type="entry name" value="NAT_SF"/>
    <property type="match status" value="1"/>
</dbReference>
<keyword evidence="5" id="KW-1185">Reference proteome</keyword>
<dbReference type="STRING" id="1795827.A7P95_02375"/>
<keyword evidence="1" id="KW-0808">Transferase</keyword>
<dbReference type="PANTHER" id="PTHR43877:SF2">
    <property type="entry name" value="AMINOALKYLPHOSPHONATE N-ACETYLTRANSFERASE-RELATED"/>
    <property type="match status" value="1"/>
</dbReference>
<proteinExistence type="predicted"/>
<protein>
    <recommendedName>
        <fullName evidence="3">N-acetyltransferase domain-containing protein</fullName>
    </recommendedName>
</protein>
<organism evidence="4 5">
    <name type="scientific">Eikenella longinqua</name>
    <dbReference type="NCBI Taxonomy" id="1795827"/>
    <lineage>
        <taxon>Bacteria</taxon>
        <taxon>Pseudomonadati</taxon>
        <taxon>Pseudomonadota</taxon>
        <taxon>Betaproteobacteria</taxon>
        <taxon>Neisseriales</taxon>
        <taxon>Neisseriaceae</taxon>
        <taxon>Eikenella</taxon>
    </lineage>
</organism>
<dbReference type="GO" id="GO:0016747">
    <property type="term" value="F:acyltransferase activity, transferring groups other than amino-acyl groups"/>
    <property type="evidence" value="ECO:0007669"/>
    <property type="project" value="InterPro"/>
</dbReference>
<evidence type="ECO:0000313" key="5">
    <source>
        <dbReference type="Proteomes" id="UP000077885"/>
    </source>
</evidence>
<name>A0A1A9S2G7_9NEIS</name>
<dbReference type="Proteomes" id="UP000077885">
    <property type="component" value="Unassembled WGS sequence"/>
</dbReference>
<dbReference type="PANTHER" id="PTHR43877">
    <property type="entry name" value="AMINOALKYLPHOSPHONATE N-ACETYLTRANSFERASE-RELATED-RELATED"/>
    <property type="match status" value="1"/>
</dbReference>
<evidence type="ECO:0000256" key="2">
    <source>
        <dbReference type="ARBA" id="ARBA00023315"/>
    </source>
</evidence>
<comment type="caution">
    <text evidence="4">The sequence shown here is derived from an EMBL/GenBank/DDBJ whole genome shotgun (WGS) entry which is preliminary data.</text>
</comment>
<evidence type="ECO:0000313" key="4">
    <source>
        <dbReference type="EMBL" id="OAM30866.1"/>
    </source>
</evidence>
<dbReference type="Gene3D" id="3.40.630.30">
    <property type="match status" value="1"/>
</dbReference>
<dbReference type="OrthoDB" id="9792929at2"/>
<dbReference type="AlphaFoldDB" id="A0A1A9S2G7"/>
<accession>A0A1A9S2G7</accession>
<evidence type="ECO:0000259" key="3">
    <source>
        <dbReference type="PROSITE" id="PS51186"/>
    </source>
</evidence>
<dbReference type="Pfam" id="PF00583">
    <property type="entry name" value="Acetyltransf_1"/>
    <property type="match status" value="1"/>
</dbReference>
<reference evidence="5" key="1">
    <citation type="submission" date="2016-05" db="EMBL/GenBank/DDBJ databases">
        <title>Draft genome of Corynebacterium afermentans subsp. afermentans LCDC 88199T.</title>
        <authorList>
            <person name="Bernier A.-M."/>
            <person name="Bernard K."/>
        </authorList>
    </citation>
    <scope>NUCLEOTIDE SEQUENCE [LARGE SCALE GENOMIC DNA]</scope>
    <source>
        <strain evidence="5">NML02-A-017</strain>
    </source>
</reference>
<dbReference type="InterPro" id="IPR000182">
    <property type="entry name" value="GNAT_dom"/>
</dbReference>
<dbReference type="InterPro" id="IPR050832">
    <property type="entry name" value="Bact_Acetyltransf"/>
</dbReference>
<dbReference type="InterPro" id="IPR016181">
    <property type="entry name" value="Acyl_CoA_acyltransferase"/>
</dbReference>
<dbReference type="PROSITE" id="PS51186">
    <property type="entry name" value="GNAT"/>
    <property type="match status" value="1"/>
</dbReference>
<keyword evidence="2" id="KW-0012">Acyltransferase</keyword>
<dbReference type="SUPFAM" id="SSF55729">
    <property type="entry name" value="Acyl-CoA N-acyltransferases (Nat)"/>
    <property type="match status" value="1"/>
</dbReference>